<feature type="compositionally biased region" description="Basic and acidic residues" evidence="2">
    <location>
        <begin position="362"/>
        <end position="375"/>
    </location>
</feature>
<dbReference type="Proteomes" id="UP000008063">
    <property type="component" value="Unassembled WGS sequence"/>
</dbReference>
<dbReference type="PROSITE" id="PS50006">
    <property type="entry name" value="FHA_DOMAIN"/>
    <property type="match status" value="1"/>
</dbReference>
<dbReference type="InterPro" id="IPR008984">
    <property type="entry name" value="SMAD_FHA_dom_sf"/>
</dbReference>
<dbReference type="OrthoDB" id="687730at2759"/>
<evidence type="ECO:0000256" key="1">
    <source>
        <dbReference type="SAM" id="Coils"/>
    </source>
</evidence>
<dbReference type="InParanoid" id="F8PJ20"/>
<feature type="compositionally biased region" description="Low complexity" evidence="2">
    <location>
        <begin position="283"/>
        <end position="294"/>
    </location>
</feature>
<keyword evidence="3" id="KW-0472">Membrane</keyword>
<dbReference type="EMBL" id="GL945475">
    <property type="protein sequence ID" value="EGO03181.1"/>
    <property type="molecule type" value="Genomic_DNA"/>
</dbReference>
<dbReference type="HOGENOM" id="CLU_007871_1_0_1"/>
<dbReference type="OMA" id="EWESRMR"/>
<gene>
    <name evidence="5" type="ORF">SERLA73DRAFT_174624</name>
</gene>
<feature type="compositionally biased region" description="Pro residues" evidence="2">
    <location>
        <begin position="258"/>
        <end position="273"/>
    </location>
</feature>
<dbReference type="SMART" id="SM00240">
    <property type="entry name" value="FHA"/>
    <property type="match status" value="1"/>
</dbReference>
<evidence type="ECO:0000313" key="5">
    <source>
        <dbReference type="EMBL" id="EGO03181.1"/>
    </source>
</evidence>
<keyword evidence="3" id="KW-0812">Transmembrane</keyword>
<evidence type="ECO:0000256" key="3">
    <source>
        <dbReference type="SAM" id="Phobius"/>
    </source>
</evidence>
<feature type="compositionally biased region" description="Basic and acidic residues" evidence="2">
    <location>
        <begin position="344"/>
        <end position="354"/>
    </location>
</feature>
<dbReference type="eggNOG" id="KOG3872">
    <property type="taxonomic scope" value="Eukaryota"/>
</dbReference>
<accession>F8PJ20</accession>
<name>F8PJ20_SERL3</name>
<dbReference type="STRING" id="936435.F8PJ20"/>
<feature type="coiled-coil region" evidence="1">
    <location>
        <begin position="503"/>
        <end position="595"/>
    </location>
</feature>
<keyword evidence="6" id="KW-1185">Reference proteome</keyword>
<keyword evidence="3" id="KW-1133">Transmembrane helix</keyword>
<keyword evidence="1" id="KW-0175">Coiled coil</keyword>
<dbReference type="PANTHER" id="PTHR15715">
    <property type="entry name" value="CENTROSOMAL PROTEIN OF 170 KDA"/>
    <property type="match status" value="1"/>
</dbReference>
<feature type="region of interest" description="Disordered" evidence="2">
    <location>
        <begin position="344"/>
        <end position="461"/>
    </location>
</feature>
<feature type="compositionally biased region" description="Basic residues" evidence="2">
    <location>
        <begin position="652"/>
        <end position="668"/>
    </location>
</feature>
<feature type="region of interest" description="Disordered" evidence="2">
    <location>
        <begin position="248"/>
        <end position="294"/>
    </location>
</feature>
<dbReference type="PANTHER" id="PTHR15715:SF37">
    <property type="entry name" value="LD47843P"/>
    <property type="match status" value="1"/>
</dbReference>
<feature type="domain" description="FHA" evidence="4">
    <location>
        <begin position="41"/>
        <end position="97"/>
    </location>
</feature>
<dbReference type="GO" id="GO:0005737">
    <property type="term" value="C:cytoplasm"/>
    <property type="evidence" value="ECO:0007669"/>
    <property type="project" value="TreeGrafter"/>
</dbReference>
<dbReference type="Pfam" id="PF00498">
    <property type="entry name" value="FHA"/>
    <property type="match status" value="1"/>
</dbReference>
<evidence type="ECO:0000256" key="2">
    <source>
        <dbReference type="SAM" id="MobiDB-lite"/>
    </source>
</evidence>
<feature type="region of interest" description="Disordered" evidence="2">
    <location>
        <begin position="633"/>
        <end position="761"/>
    </location>
</feature>
<evidence type="ECO:0000259" key="4">
    <source>
        <dbReference type="PROSITE" id="PS50006"/>
    </source>
</evidence>
<feature type="transmembrane region" description="Helical" evidence="3">
    <location>
        <begin position="771"/>
        <end position="792"/>
    </location>
</feature>
<dbReference type="InterPro" id="IPR051176">
    <property type="entry name" value="Cent_Immune-Sig_Mod"/>
</dbReference>
<dbReference type="InterPro" id="IPR000253">
    <property type="entry name" value="FHA_dom"/>
</dbReference>
<sequence length="797" mass="87356">MPAPAPFSSPHNQPAFPALYLYPLNDTFIPKHIALVNNQRVKIGRQTNAKTVPAERNGYFDSKVLSRQHAEIWEEDGKIYIKDVKSSNGTFINGNRLSLEGVESQPFELKNDDIVEFGIDIIGEDNKTTIHHKVAARVICVFSEEDAQIAARVEQMQSNPAANTVSSQQGPNGVNNSFSFAQGQNGPSQAQRRPTIQSQGLGGLGGSMRPPGKGGLTFDHILSRLQGELQKSRDTGAELHSLSNAMNDIHDTLSGSSPPNPPHYPQNLPPVRQPQPSNQGDVGAPSSDAGSSIPSSALTELRTQLHETQSSLANHVDKVRQLEGMLAEHEAIKSEVANLREMMEERKRDMESHHQSPPRHHSHEDRHGDMRGREYEGDDDDTRSIRTIVPHELERVDEEDEDQLTAEEEDEEDRRRRRDELGRPRTPEPTGMGMAEDDDESLGSKHEKRPVSPLRNEEREITRSSAAIDDLTERLTALATRLESALEFTNSLQTQHSAAQTTISLLESKVASLESLVEVTQAQVQAQTAAQEAAQAQLLEAARQPAQDREKERESLTQMLNEWKKSVEGQWNSVQEEWTQERERLCKAKEEWESKAKSLESGLDAKVSAGVASIVALQNHHYVSNGDAKINGGGGLFTPPSPVSVASDSGRVKPKRRRSSSCRGRSRSRSPFSPIEVTVGHEVLGQSNGSSSAAHRDPSPRQRSRSPSSSLPDDSSEVGELSKGAMQVRYPYTPTSSEYGSPAAAPVPTPVPVPDVTSKTRSKPQFTDVQLAGMSTAVGVLVLSVAAAAVLWRVNQE</sequence>
<dbReference type="SUPFAM" id="SSF49879">
    <property type="entry name" value="SMAD/FHA domain"/>
    <property type="match status" value="1"/>
</dbReference>
<feature type="compositionally biased region" description="Polar residues" evidence="2">
    <location>
        <begin position="160"/>
        <end position="199"/>
    </location>
</feature>
<feature type="region of interest" description="Disordered" evidence="2">
    <location>
        <begin position="160"/>
        <end position="218"/>
    </location>
</feature>
<feature type="compositionally biased region" description="Acidic residues" evidence="2">
    <location>
        <begin position="395"/>
        <end position="412"/>
    </location>
</feature>
<organism evidence="6">
    <name type="scientific">Serpula lacrymans var. lacrymans (strain S7.3)</name>
    <name type="common">Dry rot fungus</name>
    <dbReference type="NCBI Taxonomy" id="936435"/>
    <lineage>
        <taxon>Eukaryota</taxon>
        <taxon>Fungi</taxon>
        <taxon>Dikarya</taxon>
        <taxon>Basidiomycota</taxon>
        <taxon>Agaricomycotina</taxon>
        <taxon>Agaricomycetes</taxon>
        <taxon>Agaricomycetidae</taxon>
        <taxon>Boletales</taxon>
        <taxon>Coniophorineae</taxon>
        <taxon>Serpulaceae</taxon>
        <taxon>Serpula</taxon>
    </lineage>
</organism>
<evidence type="ECO:0000313" key="6">
    <source>
        <dbReference type="Proteomes" id="UP000008063"/>
    </source>
</evidence>
<reference evidence="6" key="1">
    <citation type="journal article" date="2011" name="Science">
        <title>The plant cell wall-decomposing machinery underlies the functional diversity of forest fungi.</title>
        <authorList>
            <person name="Eastwood D.C."/>
            <person name="Floudas D."/>
            <person name="Binder M."/>
            <person name="Majcherczyk A."/>
            <person name="Schneider P."/>
            <person name="Aerts A."/>
            <person name="Asiegbu F.O."/>
            <person name="Baker S.E."/>
            <person name="Barry K."/>
            <person name="Bendiksby M."/>
            <person name="Blumentritt M."/>
            <person name="Coutinho P.M."/>
            <person name="Cullen D."/>
            <person name="de Vries R.P."/>
            <person name="Gathman A."/>
            <person name="Goodell B."/>
            <person name="Henrissat B."/>
            <person name="Ihrmark K."/>
            <person name="Kauserud H."/>
            <person name="Kohler A."/>
            <person name="LaButti K."/>
            <person name="Lapidus A."/>
            <person name="Lavin J.L."/>
            <person name="Lee Y.-H."/>
            <person name="Lindquist E."/>
            <person name="Lilly W."/>
            <person name="Lucas S."/>
            <person name="Morin E."/>
            <person name="Murat C."/>
            <person name="Oguiza J.A."/>
            <person name="Park J."/>
            <person name="Pisabarro A.G."/>
            <person name="Riley R."/>
            <person name="Rosling A."/>
            <person name="Salamov A."/>
            <person name="Schmidt O."/>
            <person name="Schmutz J."/>
            <person name="Skrede I."/>
            <person name="Stenlid J."/>
            <person name="Wiebenga A."/>
            <person name="Xie X."/>
            <person name="Kuees U."/>
            <person name="Hibbett D.S."/>
            <person name="Hoffmeister D."/>
            <person name="Hoegberg N."/>
            <person name="Martin F."/>
            <person name="Grigoriev I.V."/>
            <person name="Watkinson S.C."/>
        </authorList>
    </citation>
    <scope>NUCLEOTIDE SEQUENCE [LARGE SCALE GENOMIC DNA]</scope>
    <source>
        <strain evidence="6">strain S7.3</strain>
    </source>
</reference>
<dbReference type="AlphaFoldDB" id="F8PJ20"/>
<protein>
    <recommendedName>
        <fullName evidence="4">FHA domain-containing protein</fullName>
    </recommendedName>
</protein>
<dbReference type="Gene3D" id="2.60.200.20">
    <property type="match status" value="1"/>
</dbReference>
<proteinExistence type="predicted"/>